<name>A0AAI8GCQ8_FERIS</name>
<dbReference type="InterPro" id="IPR002877">
    <property type="entry name" value="RNA_MeTrfase_FtsJ_dom"/>
</dbReference>
<dbReference type="GO" id="GO:0032259">
    <property type="term" value="P:methylation"/>
    <property type="evidence" value="ECO:0007669"/>
    <property type="project" value="UniProtKB-KW"/>
</dbReference>
<gene>
    <name evidence="5" type="ORF">NA23_02680</name>
</gene>
<protein>
    <submittedName>
        <fullName evidence="5">TlyA family RNA methyltransferase</fullName>
    </submittedName>
</protein>
<keyword evidence="5" id="KW-0808">Transferase</keyword>
<dbReference type="SUPFAM" id="SSF53335">
    <property type="entry name" value="S-adenosyl-L-methionine-dependent methyltransferases"/>
    <property type="match status" value="1"/>
</dbReference>
<dbReference type="Pfam" id="PF01479">
    <property type="entry name" value="S4"/>
    <property type="match status" value="1"/>
</dbReference>
<organism evidence="5 6">
    <name type="scientific">Fervidobacterium islandicum</name>
    <dbReference type="NCBI Taxonomy" id="2423"/>
    <lineage>
        <taxon>Bacteria</taxon>
        <taxon>Thermotogati</taxon>
        <taxon>Thermotogota</taxon>
        <taxon>Thermotogae</taxon>
        <taxon>Thermotogales</taxon>
        <taxon>Fervidobacteriaceae</taxon>
        <taxon>Fervidobacterium</taxon>
    </lineage>
</organism>
<dbReference type="PANTHER" id="PTHR32319:SF0">
    <property type="entry name" value="BACTERIAL HEMOLYSIN-LIKE PROTEIN"/>
    <property type="match status" value="1"/>
</dbReference>
<feature type="domain" description="RNA-binding S4" evidence="4">
    <location>
        <begin position="8"/>
        <end position="72"/>
    </location>
</feature>
<sequence>MAGNAQKERLDVFLARNGLAESRNKAKQLIKTGNVIVNGEVCLEPSKLVGLGDKISIVESLKYVSRAGYKLEGLFKSMSQKSSIANIAIKDKVICDIGSSTGGFVDFFLQNNARKIYAVDVNTYQLHPRIATNERVIKIQKNAKDLFLEDLGEFVDIVSVDISFISVRKIKGNILNLLKEEGYGIILIKPQFEVGYQHQGVIKDKLEHVRVLREVLTDFLAGGGLRLVYVDFSKILGGDGNIEFFAVFQKDANCSYSNVLDNELVEVVNKAWEELF</sequence>
<dbReference type="CDD" id="cd00165">
    <property type="entry name" value="S4"/>
    <property type="match status" value="1"/>
</dbReference>
<reference evidence="5 6" key="1">
    <citation type="journal article" date="2015" name="Stand. Genomic Sci.">
        <title>Genome sequence of a native-feather degrading extremely thermophilic Eubacterium, Fervidobacterium islandicum AW-1.</title>
        <authorList>
            <person name="Lee Y.J."/>
            <person name="Jeong H."/>
            <person name="Park G.S."/>
            <person name="Kwak Y."/>
            <person name="Lee S.J."/>
            <person name="Lee S.J."/>
            <person name="Park M.K."/>
            <person name="Kim J.Y."/>
            <person name="Kang H.K."/>
            <person name="Shin J.H."/>
            <person name="Lee D.W."/>
        </authorList>
    </citation>
    <scope>NUCLEOTIDE SEQUENCE [LARGE SCALE GENOMIC DNA]</scope>
    <source>
        <strain evidence="5 6">AW-1</strain>
    </source>
</reference>
<comment type="similarity">
    <text evidence="2">Belongs to the TlyA family.</text>
</comment>
<dbReference type="InterPro" id="IPR036986">
    <property type="entry name" value="S4_RNA-bd_sf"/>
</dbReference>
<dbReference type="Proteomes" id="UP000093740">
    <property type="component" value="Chromosome"/>
</dbReference>
<dbReference type="Gene3D" id="3.40.50.150">
    <property type="entry name" value="Vaccinia Virus protein VP39"/>
    <property type="match status" value="1"/>
</dbReference>
<evidence type="ECO:0000313" key="5">
    <source>
        <dbReference type="EMBL" id="AMW32306.1"/>
    </source>
</evidence>
<dbReference type="GO" id="GO:0008168">
    <property type="term" value="F:methyltransferase activity"/>
    <property type="evidence" value="ECO:0007669"/>
    <property type="project" value="UniProtKB-KW"/>
</dbReference>
<dbReference type="InterPro" id="IPR029063">
    <property type="entry name" value="SAM-dependent_MTases_sf"/>
</dbReference>
<dbReference type="SUPFAM" id="SSF55174">
    <property type="entry name" value="Alpha-L RNA-binding motif"/>
    <property type="match status" value="1"/>
</dbReference>
<evidence type="ECO:0000256" key="1">
    <source>
        <dbReference type="ARBA" id="ARBA00022884"/>
    </source>
</evidence>
<dbReference type="Pfam" id="PF01728">
    <property type="entry name" value="FtsJ"/>
    <property type="match status" value="1"/>
</dbReference>
<dbReference type="Gene3D" id="3.10.290.10">
    <property type="entry name" value="RNA-binding S4 domain"/>
    <property type="match status" value="1"/>
</dbReference>
<dbReference type="PROSITE" id="PS50889">
    <property type="entry name" value="S4"/>
    <property type="match status" value="1"/>
</dbReference>
<evidence type="ECO:0000256" key="2">
    <source>
        <dbReference type="ARBA" id="ARBA00029460"/>
    </source>
</evidence>
<dbReference type="EMBL" id="CP014334">
    <property type="protein sequence ID" value="AMW32306.1"/>
    <property type="molecule type" value="Genomic_DNA"/>
</dbReference>
<dbReference type="PANTHER" id="PTHR32319">
    <property type="entry name" value="BACTERIAL HEMOLYSIN-LIKE PROTEIN"/>
    <property type="match status" value="1"/>
</dbReference>
<accession>A0AAI8GCQ8</accession>
<dbReference type="KEGG" id="fia:NA23_02680"/>
<keyword evidence="6" id="KW-1185">Reference proteome</keyword>
<dbReference type="InterPro" id="IPR047048">
    <property type="entry name" value="TlyA"/>
</dbReference>
<evidence type="ECO:0000256" key="3">
    <source>
        <dbReference type="PROSITE-ProRule" id="PRU00182"/>
    </source>
</evidence>
<dbReference type="GO" id="GO:0003723">
    <property type="term" value="F:RNA binding"/>
    <property type="evidence" value="ECO:0007669"/>
    <property type="project" value="UniProtKB-KW"/>
</dbReference>
<dbReference type="SMART" id="SM00363">
    <property type="entry name" value="S4"/>
    <property type="match status" value="1"/>
</dbReference>
<proteinExistence type="inferred from homology"/>
<dbReference type="InterPro" id="IPR002942">
    <property type="entry name" value="S4_RNA-bd"/>
</dbReference>
<keyword evidence="1 3" id="KW-0694">RNA-binding</keyword>
<evidence type="ECO:0000313" key="6">
    <source>
        <dbReference type="Proteomes" id="UP000093740"/>
    </source>
</evidence>
<dbReference type="AlphaFoldDB" id="A0AAI8GCQ8"/>
<evidence type="ECO:0000259" key="4">
    <source>
        <dbReference type="SMART" id="SM00363"/>
    </source>
</evidence>
<keyword evidence="5" id="KW-0489">Methyltransferase</keyword>
<dbReference type="RefSeq" id="WP_033191198.1">
    <property type="nucleotide sequence ID" value="NZ_CP014334.2"/>
</dbReference>